<comment type="subcellular location">
    <subcellularLocation>
        <location evidence="1">Nucleus</location>
    </subcellularLocation>
</comment>
<accession>A0A8T1UBR3</accession>
<feature type="compositionally biased region" description="Low complexity" evidence="7">
    <location>
        <begin position="48"/>
        <end position="64"/>
    </location>
</feature>
<feature type="region of interest" description="Disordered" evidence="7">
    <location>
        <begin position="36"/>
        <end position="66"/>
    </location>
</feature>
<dbReference type="InterPro" id="IPR051767">
    <property type="entry name" value="Nucleoporin_NUP42"/>
</dbReference>
<evidence type="ECO:0000256" key="1">
    <source>
        <dbReference type="ARBA" id="ARBA00004123"/>
    </source>
</evidence>
<evidence type="ECO:0000256" key="6">
    <source>
        <dbReference type="PROSITE-ProRule" id="PRU00723"/>
    </source>
</evidence>
<dbReference type="Proteomes" id="UP000688947">
    <property type="component" value="Unassembled WGS sequence"/>
</dbReference>
<dbReference type="PANTHER" id="PTHR46527:SF1">
    <property type="entry name" value="NUCLEOPORIN NUP42"/>
    <property type="match status" value="1"/>
</dbReference>
<dbReference type="PANTHER" id="PTHR46527">
    <property type="entry name" value="NUCLEOPORIN-LIKE PROTEIN 2"/>
    <property type="match status" value="1"/>
</dbReference>
<dbReference type="OrthoDB" id="20729at2759"/>
<reference evidence="9" key="1">
    <citation type="submission" date="2021-01" db="EMBL/GenBank/DDBJ databases">
        <title>Phytophthora aleatoria, a newly-described species from Pinus radiata is distinct from Phytophthora cactorum isolates based on comparative genomics.</title>
        <authorList>
            <person name="Mcdougal R."/>
            <person name="Panda P."/>
            <person name="Williams N."/>
            <person name="Studholme D.J."/>
        </authorList>
    </citation>
    <scope>NUCLEOTIDE SEQUENCE</scope>
    <source>
        <strain evidence="9">NZFS 3830</strain>
    </source>
</reference>
<keyword evidence="5" id="KW-0539">Nucleus</keyword>
<evidence type="ECO:0000259" key="8">
    <source>
        <dbReference type="PROSITE" id="PS50103"/>
    </source>
</evidence>
<evidence type="ECO:0000313" key="10">
    <source>
        <dbReference type="Proteomes" id="UP000688947"/>
    </source>
</evidence>
<dbReference type="InterPro" id="IPR000571">
    <property type="entry name" value="Znf_CCCH"/>
</dbReference>
<proteinExistence type="predicted"/>
<dbReference type="VEuPathDB" id="FungiDB:PC110_g17418"/>
<dbReference type="PROSITE" id="PS50103">
    <property type="entry name" value="ZF_C3H1"/>
    <property type="match status" value="1"/>
</dbReference>
<sequence>MGRPGSYVKPCKFFLQGTCRNGNNCRFSHDSFSGNGNPNNGNNGGFGSQSPSPFGNNGSSTTGTQGVAMTESGRALAIEELKNPPIWPLSGFAVSKGLPSVVAGDMSAEEARWEAYQELKTSGNCMQSTQKLQTLAAEQQNQRQRVVSLLENHQSAQKLFAGEPLPGAGGFVGQGGATNPFGGGAATSPFGAATPAASPFGGGRLVEVLLAHLAVARQRRLALRQR</sequence>
<organism evidence="9 10">
    <name type="scientific">Phytophthora cactorum</name>
    <dbReference type="NCBI Taxonomy" id="29920"/>
    <lineage>
        <taxon>Eukaryota</taxon>
        <taxon>Sar</taxon>
        <taxon>Stramenopiles</taxon>
        <taxon>Oomycota</taxon>
        <taxon>Peronosporomycetes</taxon>
        <taxon>Peronosporales</taxon>
        <taxon>Peronosporaceae</taxon>
        <taxon>Phytophthora</taxon>
    </lineage>
</organism>
<evidence type="ECO:0000256" key="3">
    <source>
        <dbReference type="ARBA" id="ARBA00022771"/>
    </source>
</evidence>
<dbReference type="GO" id="GO:0008270">
    <property type="term" value="F:zinc ion binding"/>
    <property type="evidence" value="ECO:0007669"/>
    <property type="project" value="UniProtKB-KW"/>
</dbReference>
<keyword evidence="2 6" id="KW-0479">Metal-binding</keyword>
<dbReference type="AlphaFoldDB" id="A0A8T1UBR3"/>
<keyword evidence="4 6" id="KW-0862">Zinc</keyword>
<keyword evidence="3 6" id="KW-0863">Zinc-finger</keyword>
<dbReference type="SMART" id="SM00356">
    <property type="entry name" value="ZnF_C3H1"/>
    <property type="match status" value="1"/>
</dbReference>
<comment type="caution">
    <text evidence="9">The sequence shown here is derived from an EMBL/GenBank/DDBJ whole genome shotgun (WGS) entry which is preliminary data.</text>
</comment>
<evidence type="ECO:0000313" key="9">
    <source>
        <dbReference type="EMBL" id="KAG6956371.1"/>
    </source>
</evidence>
<dbReference type="GO" id="GO:0005634">
    <property type="term" value="C:nucleus"/>
    <property type="evidence" value="ECO:0007669"/>
    <property type="project" value="UniProtKB-SubCell"/>
</dbReference>
<feature type="zinc finger region" description="C3H1-type" evidence="6">
    <location>
        <begin position="5"/>
        <end position="32"/>
    </location>
</feature>
<evidence type="ECO:0000256" key="2">
    <source>
        <dbReference type="ARBA" id="ARBA00022723"/>
    </source>
</evidence>
<dbReference type="InterPro" id="IPR041367">
    <property type="entry name" value="Znf-CCCH_4"/>
</dbReference>
<evidence type="ECO:0000256" key="7">
    <source>
        <dbReference type="SAM" id="MobiDB-lite"/>
    </source>
</evidence>
<gene>
    <name evidence="9" type="ORF">JG687_00010641</name>
</gene>
<feature type="domain" description="C3H1-type" evidence="8">
    <location>
        <begin position="5"/>
        <end position="32"/>
    </location>
</feature>
<evidence type="ECO:0000256" key="5">
    <source>
        <dbReference type="ARBA" id="ARBA00023242"/>
    </source>
</evidence>
<evidence type="ECO:0000256" key="4">
    <source>
        <dbReference type="ARBA" id="ARBA00022833"/>
    </source>
</evidence>
<dbReference type="Pfam" id="PF18044">
    <property type="entry name" value="zf-CCCH_4"/>
    <property type="match status" value="1"/>
</dbReference>
<protein>
    <recommendedName>
        <fullName evidence="8">C3H1-type domain-containing protein</fullName>
    </recommendedName>
</protein>
<name>A0A8T1UBR3_9STRA</name>
<dbReference type="EMBL" id="JAENGZ010000610">
    <property type="protein sequence ID" value="KAG6956371.1"/>
    <property type="molecule type" value="Genomic_DNA"/>
</dbReference>